<feature type="signal peptide" evidence="16">
    <location>
        <begin position="1"/>
        <end position="25"/>
    </location>
</feature>
<feature type="chain" id="PRO_5007837402" description="serine-type D-Ala-D-Ala carboxypeptidase" evidence="16">
    <location>
        <begin position="26"/>
        <end position="386"/>
    </location>
</feature>
<dbReference type="AlphaFoldDB" id="A0A162MGL6"/>
<keyword evidence="5 18" id="KW-0121">Carboxypeptidase</keyword>
<dbReference type="InterPro" id="IPR012338">
    <property type="entry name" value="Beta-lactam/transpept-like"/>
</dbReference>
<dbReference type="InterPro" id="IPR015956">
    <property type="entry name" value="Peniciliin-bd_prot_C_sf"/>
</dbReference>
<evidence type="ECO:0000313" key="18">
    <source>
        <dbReference type="EMBL" id="KYO65797.1"/>
    </source>
</evidence>
<organism evidence="18 19">
    <name type="scientific">Thermovenabulum gondwanense</name>
    <dbReference type="NCBI Taxonomy" id="520767"/>
    <lineage>
        <taxon>Bacteria</taxon>
        <taxon>Bacillati</taxon>
        <taxon>Bacillota</taxon>
        <taxon>Clostridia</taxon>
        <taxon>Thermosediminibacterales</taxon>
        <taxon>Thermosediminibacteraceae</taxon>
        <taxon>Thermovenabulum</taxon>
    </lineage>
</organism>
<dbReference type="GO" id="GO:0009252">
    <property type="term" value="P:peptidoglycan biosynthetic process"/>
    <property type="evidence" value="ECO:0007669"/>
    <property type="project" value="UniProtKB-UniPathway"/>
</dbReference>
<comment type="pathway">
    <text evidence="2">Cell wall biogenesis; peptidoglycan biosynthesis.</text>
</comment>
<dbReference type="SMART" id="SM00936">
    <property type="entry name" value="PBP5_C"/>
    <property type="match status" value="1"/>
</dbReference>
<proteinExistence type="inferred from homology"/>
<dbReference type="EMBL" id="LOHZ01000032">
    <property type="protein sequence ID" value="KYO65797.1"/>
    <property type="molecule type" value="Genomic_DNA"/>
</dbReference>
<evidence type="ECO:0000256" key="8">
    <source>
        <dbReference type="ARBA" id="ARBA00022801"/>
    </source>
</evidence>
<evidence type="ECO:0000256" key="2">
    <source>
        <dbReference type="ARBA" id="ARBA00004752"/>
    </source>
</evidence>
<keyword evidence="11" id="KW-0961">Cell wall biogenesis/degradation</keyword>
<keyword evidence="6" id="KW-0645">Protease</keyword>
<dbReference type="Gene3D" id="3.40.710.10">
    <property type="entry name" value="DD-peptidase/beta-lactamase superfamily"/>
    <property type="match status" value="1"/>
</dbReference>
<evidence type="ECO:0000256" key="13">
    <source>
        <dbReference type="PIRSR" id="PIRSR618044-1"/>
    </source>
</evidence>
<dbReference type="PANTHER" id="PTHR21581:SF6">
    <property type="entry name" value="TRAFFICKING PROTEIN PARTICLE COMPLEX SUBUNIT 12"/>
    <property type="match status" value="1"/>
</dbReference>
<evidence type="ECO:0000256" key="7">
    <source>
        <dbReference type="ARBA" id="ARBA00022729"/>
    </source>
</evidence>
<evidence type="ECO:0000256" key="14">
    <source>
        <dbReference type="PIRSR" id="PIRSR618044-2"/>
    </source>
</evidence>
<keyword evidence="8 18" id="KW-0378">Hydrolase</keyword>
<evidence type="ECO:0000256" key="9">
    <source>
        <dbReference type="ARBA" id="ARBA00022960"/>
    </source>
</evidence>
<dbReference type="RefSeq" id="WP_425428298.1">
    <property type="nucleotide sequence ID" value="NZ_LOHZ01000032.1"/>
</dbReference>
<feature type="binding site" evidence="14">
    <location>
        <position position="231"/>
    </location>
    <ligand>
        <name>substrate</name>
    </ligand>
</feature>
<comment type="similarity">
    <text evidence="3 15">Belongs to the peptidase S11 family.</text>
</comment>
<feature type="active site" evidence="13">
    <location>
        <position position="123"/>
    </location>
</feature>
<evidence type="ECO:0000256" key="10">
    <source>
        <dbReference type="ARBA" id="ARBA00022984"/>
    </source>
</evidence>
<dbReference type="InterPro" id="IPR018044">
    <property type="entry name" value="Peptidase_S11"/>
</dbReference>
<dbReference type="STRING" id="520767.ATZ99_14350"/>
<evidence type="ECO:0000256" key="12">
    <source>
        <dbReference type="ARBA" id="ARBA00034000"/>
    </source>
</evidence>
<dbReference type="PANTHER" id="PTHR21581">
    <property type="entry name" value="D-ALANYL-D-ALANINE CARBOXYPEPTIDASE"/>
    <property type="match status" value="1"/>
</dbReference>
<dbReference type="GO" id="GO:0071555">
    <property type="term" value="P:cell wall organization"/>
    <property type="evidence" value="ECO:0007669"/>
    <property type="project" value="UniProtKB-KW"/>
</dbReference>
<evidence type="ECO:0000256" key="16">
    <source>
        <dbReference type="SAM" id="SignalP"/>
    </source>
</evidence>
<dbReference type="Proteomes" id="UP000075737">
    <property type="component" value="Unassembled WGS sequence"/>
</dbReference>
<evidence type="ECO:0000256" key="11">
    <source>
        <dbReference type="ARBA" id="ARBA00023316"/>
    </source>
</evidence>
<keyword evidence="19" id="KW-1185">Reference proteome</keyword>
<feature type="domain" description="Peptidase S11 D-Ala-D-Ala carboxypeptidase A C-terminal" evidence="17">
    <location>
        <begin position="281"/>
        <end position="371"/>
    </location>
</feature>
<accession>A0A162MGL6</accession>
<feature type="active site" description="Proton acceptor" evidence="13">
    <location>
        <position position="66"/>
    </location>
</feature>
<evidence type="ECO:0000256" key="5">
    <source>
        <dbReference type="ARBA" id="ARBA00022645"/>
    </source>
</evidence>
<keyword evidence="9" id="KW-0133">Cell shape</keyword>
<comment type="function">
    <text evidence="1">Removes C-terminal D-alanyl residues from sugar-peptide cell wall precursors.</text>
</comment>
<evidence type="ECO:0000256" key="1">
    <source>
        <dbReference type="ARBA" id="ARBA00003217"/>
    </source>
</evidence>
<evidence type="ECO:0000256" key="4">
    <source>
        <dbReference type="ARBA" id="ARBA00012448"/>
    </source>
</evidence>
<evidence type="ECO:0000256" key="6">
    <source>
        <dbReference type="ARBA" id="ARBA00022670"/>
    </source>
</evidence>
<comment type="caution">
    <text evidence="18">The sequence shown here is derived from an EMBL/GenBank/DDBJ whole genome shotgun (WGS) entry which is preliminary data.</text>
</comment>
<dbReference type="Gene3D" id="2.60.410.10">
    <property type="entry name" value="D-Ala-D-Ala carboxypeptidase, C-terminal domain"/>
    <property type="match status" value="1"/>
</dbReference>
<keyword evidence="7 16" id="KW-0732">Signal</keyword>
<feature type="active site" description="Acyl-ester intermediate" evidence="13">
    <location>
        <position position="63"/>
    </location>
</feature>
<evidence type="ECO:0000256" key="15">
    <source>
        <dbReference type="RuleBase" id="RU004016"/>
    </source>
</evidence>
<dbReference type="PATRIC" id="fig|520767.4.peg.1539"/>
<comment type="catalytic activity">
    <reaction evidence="12">
        <text>Preferential cleavage: (Ac)2-L-Lys-D-Ala-|-D-Ala. Also transpeptidation of peptidyl-alanyl moieties that are N-acyl substituents of D-alanine.</text>
        <dbReference type="EC" id="3.4.16.4"/>
    </reaction>
</comment>
<dbReference type="GO" id="GO:0009002">
    <property type="term" value="F:serine-type D-Ala-D-Ala carboxypeptidase activity"/>
    <property type="evidence" value="ECO:0007669"/>
    <property type="project" value="UniProtKB-EC"/>
</dbReference>
<dbReference type="SUPFAM" id="SSF69189">
    <property type="entry name" value="Penicillin-binding protein associated domain"/>
    <property type="match status" value="1"/>
</dbReference>
<name>A0A162MGL6_9FIRM</name>
<dbReference type="GO" id="GO:0006508">
    <property type="term" value="P:proteolysis"/>
    <property type="evidence" value="ECO:0007669"/>
    <property type="project" value="UniProtKB-KW"/>
</dbReference>
<evidence type="ECO:0000259" key="17">
    <source>
        <dbReference type="SMART" id="SM00936"/>
    </source>
</evidence>
<dbReference type="InterPro" id="IPR001967">
    <property type="entry name" value="Peptidase_S11_N"/>
</dbReference>
<dbReference type="SUPFAM" id="SSF56601">
    <property type="entry name" value="beta-lactamase/transpeptidase-like"/>
    <property type="match status" value="1"/>
</dbReference>
<dbReference type="PRINTS" id="PR00725">
    <property type="entry name" value="DADACBPTASE1"/>
</dbReference>
<evidence type="ECO:0000313" key="19">
    <source>
        <dbReference type="Proteomes" id="UP000075737"/>
    </source>
</evidence>
<evidence type="ECO:0000256" key="3">
    <source>
        <dbReference type="ARBA" id="ARBA00007164"/>
    </source>
</evidence>
<dbReference type="EC" id="3.4.16.4" evidence="4"/>
<gene>
    <name evidence="18" type="primary">dacF_2</name>
    <name evidence="18" type="ORF">ATZ99_14350</name>
</gene>
<sequence>MKNKVISLILVILISIFLFSSTCQAVMLQSPPNIKSPSAILIDASSGKILYEKNAHQKLEPASLAKIMTLLVAFESVEKGKSNFNDEVRVSERAWKTGGSQVFLGPGEVQTLETLLKCIVISSANDASVAVAEHIGGSVEGFVRMMNDKAKELGLQNTNFTNPHGLPDPNLYTTAYDMAIIAKELIKYQKFFDWSTKLVDYLEHTDKKREPTMLANTNKLIGKYDGLDGIKTGYHEKAGFCFVGSAKRGDMRLISVVMNAPSSNDRFEDTKKLLDYGFGFYNSVSVAKKGATVKRLKVDKGIEKEVEIIYKEDKSFLVEKGKENEISTKIILPEKIVAPVRKGQKIGTLKIYQNDVEIGEVDLLAKQEVRKIGYLDILKTLIYRLF</sequence>
<dbReference type="Pfam" id="PF00768">
    <property type="entry name" value="Peptidase_S11"/>
    <property type="match status" value="1"/>
</dbReference>
<keyword evidence="10" id="KW-0573">Peptidoglycan synthesis</keyword>
<dbReference type="GO" id="GO:0008360">
    <property type="term" value="P:regulation of cell shape"/>
    <property type="evidence" value="ECO:0007669"/>
    <property type="project" value="UniProtKB-KW"/>
</dbReference>
<dbReference type="Pfam" id="PF07943">
    <property type="entry name" value="PBP5_C"/>
    <property type="match status" value="1"/>
</dbReference>
<protein>
    <recommendedName>
        <fullName evidence="4">serine-type D-Ala-D-Ala carboxypeptidase</fullName>
        <ecNumber evidence="4">3.4.16.4</ecNumber>
    </recommendedName>
</protein>
<dbReference type="InterPro" id="IPR012907">
    <property type="entry name" value="Peptidase_S11_C"/>
</dbReference>
<reference evidence="18 19" key="1">
    <citation type="submission" date="2015-12" db="EMBL/GenBank/DDBJ databases">
        <title>Draft genome of Thermovenabulum gondwanense isolated from a red thermophilic microbial mat colonisisng an outflow channel of a bore well.</title>
        <authorList>
            <person name="Patel B.K."/>
        </authorList>
    </citation>
    <scope>NUCLEOTIDE SEQUENCE [LARGE SCALE GENOMIC DNA]</scope>
    <source>
        <strain evidence="18 19">R270</strain>
    </source>
</reference>
<dbReference type="InterPro" id="IPR037167">
    <property type="entry name" value="Peptidase_S11_C_sf"/>
</dbReference>
<dbReference type="UniPathway" id="UPA00219"/>